<dbReference type="Proteomes" id="UP000198976">
    <property type="component" value="Chromosome I"/>
</dbReference>
<dbReference type="Pfam" id="PF14659">
    <property type="entry name" value="Phage_int_SAM_3"/>
    <property type="match status" value="1"/>
</dbReference>
<keyword evidence="3" id="KW-0238">DNA-binding</keyword>
<accession>A0ABY0V821</accession>
<evidence type="ECO:0000313" key="7">
    <source>
        <dbReference type="EMBL" id="SDT96629.1"/>
    </source>
</evidence>
<reference evidence="7 8" key="1">
    <citation type="submission" date="2016-10" db="EMBL/GenBank/DDBJ databases">
        <authorList>
            <person name="Varghese N."/>
            <person name="Submissions S."/>
        </authorList>
    </citation>
    <scope>NUCLEOTIDE SEQUENCE [LARGE SCALE GENOMIC DNA]</scope>
    <source>
        <strain evidence="7 8">DSM 9169</strain>
    </source>
</reference>
<feature type="domain" description="Tyr recombinase" evidence="6">
    <location>
        <begin position="195"/>
        <end position="388"/>
    </location>
</feature>
<dbReference type="Pfam" id="PF00589">
    <property type="entry name" value="Phage_integrase"/>
    <property type="match status" value="1"/>
</dbReference>
<dbReference type="SUPFAM" id="SSF56349">
    <property type="entry name" value="DNA breaking-rejoining enzymes"/>
    <property type="match status" value="1"/>
</dbReference>
<sequence length="410" mass="47243">MPRNTPQQQRPFGKIKRLPSGNYRADYPDPRKNGKRIAAPATFSRKEDAQVWLSTEKQSIDRGTWKSPEQVERERAEAERKARYDNMTFGDYYPMFRKSVRWAPSSARTREPRIKKYILPYWKDVPIKQIDKYMIDQWVTEVVAPLGYGQRKEVWRLFKQILRAAEDSDVIDVVPKVSRHSKDLIPPQVNEPPAHSNRALSREEVQNVIAEASDESRPALVLMVVTGMRPGEVRGLKPRAIDFKNNLVRIEHTVKMEGKAQRGEDNAKTRSSLRTIPIDPRITAMLKQHISSHMTGVDAYVFQSPKEKGRAVSLTSFQKTVKATQKRHDYDRMAPYCLRHTFETQAQLTSGAIMMDVDAMMGHEVRNDPNMQRRYSHASLERQRLVATYMADWVLNPPASKAETRTDIVG</sequence>
<proteinExistence type="inferred from homology"/>
<keyword evidence="4" id="KW-0233">DNA recombination</keyword>
<protein>
    <submittedName>
        <fullName evidence="7">Phage integrase, N-terminal SAM-like domain</fullName>
    </submittedName>
</protein>
<dbReference type="InterPro" id="IPR011010">
    <property type="entry name" value="DNA_brk_join_enz"/>
</dbReference>
<dbReference type="InterPro" id="IPR002104">
    <property type="entry name" value="Integrase_catalytic"/>
</dbReference>
<dbReference type="EMBL" id="LT629792">
    <property type="protein sequence ID" value="SDT96629.1"/>
    <property type="molecule type" value="Genomic_DNA"/>
</dbReference>
<evidence type="ECO:0000256" key="2">
    <source>
        <dbReference type="ARBA" id="ARBA00022908"/>
    </source>
</evidence>
<evidence type="ECO:0000256" key="3">
    <source>
        <dbReference type="ARBA" id="ARBA00023125"/>
    </source>
</evidence>
<dbReference type="Gene3D" id="1.10.150.130">
    <property type="match status" value="1"/>
</dbReference>
<feature type="compositionally biased region" description="Polar residues" evidence="5">
    <location>
        <begin position="1"/>
        <end position="10"/>
    </location>
</feature>
<dbReference type="InterPro" id="IPR010998">
    <property type="entry name" value="Integrase_recombinase_N"/>
</dbReference>
<dbReference type="Gene3D" id="1.10.443.10">
    <property type="entry name" value="Intergrase catalytic core"/>
    <property type="match status" value="1"/>
</dbReference>
<evidence type="ECO:0000256" key="4">
    <source>
        <dbReference type="ARBA" id="ARBA00023172"/>
    </source>
</evidence>
<dbReference type="InterPro" id="IPR004107">
    <property type="entry name" value="Integrase_SAM-like_N"/>
</dbReference>
<dbReference type="PANTHER" id="PTHR30629:SF2">
    <property type="entry name" value="PROPHAGE INTEGRASE INTS-RELATED"/>
    <property type="match status" value="1"/>
</dbReference>
<gene>
    <name evidence="7" type="ORF">SAMN04489714_1292</name>
</gene>
<dbReference type="PROSITE" id="PS51898">
    <property type="entry name" value="TYR_RECOMBINASE"/>
    <property type="match status" value="1"/>
</dbReference>
<dbReference type="InterPro" id="IPR050808">
    <property type="entry name" value="Phage_Integrase"/>
</dbReference>
<dbReference type="InterPro" id="IPR058717">
    <property type="entry name" value="Phage_L5_Integrase_N"/>
</dbReference>
<keyword evidence="8" id="KW-1185">Reference proteome</keyword>
<organism evidence="7 8">
    <name type="scientific">Schaalia radingae</name>
    <dbReference type="NCBI Taxonomy" id="131110"/>
    <lineage>
        <taxon>Bacteria</taxon>
        <taxon>Bacillati</taxon>
        <taxon>Actinomycetota</taxon>
        <taxon>Actinomycetes</taxon>
        <taxon>Actinomycetales</taxon>
        <taxon>Actinomycetaceae</taxon>
        <taxon>Schaalia</taxon>
    </lineage>
</organism>
<dbReference type="InterPro" id="IPR013762">
    <property type="entry name" value="Integrase-like_cat_sf"/>
</dbReference>
<evidence type="ECO:0000259" key="6">
    <source>
        <dbReference type="PROSITE" id="PS51898"/>
    </source>
</evidence>
<dbReference type="PANTHER" id="PTHR30629">
    <property type="entry name" value="PROPHAGE INTEGRASE"/>
    <property type="match status" value="1"/>
</dbReference>
<comment type="similarity">
    <text evidence="1">Belongs to the 'phage' integrase family.</text>
</comment>
<feature type="region of interest" description="Disordered" evidence="5">
    <location>
        <begin position="1"/>
        <end position="35"/>
    </location>
</feature>
<name>A0ABY0V821_9ACTO</name>
<evidence type="ECO:0000313" key="8">
    <source>
        <dbReference type="Proteomes" id="UP000198976"/>
    </source>
</evidence>
<dbReference type="Pfam" id="PF26003">
    <property type="entry name" value="Integrase_N_phage"/>
    <property type="match status" value="1"/>
</dbReference>
<keyword evidence="2" id="KW-0229">DNA integration</keyword>
<dbReference type="CDD" id="cd01189">
    <property type="entry name" value="INT_ICEBs1_C_like"/>
    <property type="match status" value="1"/>
</dbReference>
<evidence type="ECO:0000256" key="5">
    <source>
        <dbReference type="SAM" id="MobiDB-lite"/>
    </source>
</evidence>
<evidence type="ECO:0000256" key="1">
    <source>
        <dbReference type="ARBA" id="ARBA00008857"/>
    </source>
</evidence>
<dbReference type="RefSeq" id="WP_092648650.1">
    <property type="nucleotide sequence ID" value="NZ_LT629792.1"/>
</dbReference>